<evidence type="ECO:0000313" key="10">
    <source>
        <dbReference type="Proteomes" id="UP000009131"/>
    </source>
</evidence>
<dbReference type="RefSeq" id="XP_014569199.1">
    <property type="nucleotide sequence ID" value="XM_014713713.1"/>
</dbReference>
<organism evidence="9 10">
    <name type="scientific">Mixia osmundae (strain CBS 9802 / IAM 14324 / JCM 22182 / KY 12970)</name>
    <dbReference type="NCBI Taxonomy" id="764103"/>
    <lineage>
        <taxon>Eukaryota</taxon>
        <taxon>Fungi</taxon>
        <taxon>Dikarya</taxon>
        <taxon>Basidiomycota</taxon>
        <taxon>Pucciniomycotina</taxon>
        <taxon>Mixiomycetes</taxon>
        <taxon>Mixiales</taxon>
        <taxon>Mixiaceae</taxon>
        <taxon>Mixia</taxon>
    </lineage>
</organism>
<dbReference type="eggNOG" id="KOG2538">
    <property type="taxonomic scope" value="Eukaryota"/>
</dbReference>
<dbReference type="PANTHER" id="PTHR12748">
    <property type="entry name" value="ORIGIN RECOGNITION COMPLEX SUBUNIT 3"/>
    <property type="match status" value="1"/>
</dbReference>
<feature type="domain" description="Origin recognition complex subunit 3 N-terminal" evidence="7">
    <location>
        <begin position="9"/>
        <end position="339"/>
    </location>
</feature>
<proteinExistence type="inferred from homology"/>
<protein>
    <submittedName>
        <fullName evidence="9">Uncharacterized protein</fullName>
    </submittedName>
</protein>
<dbReference type="Proteomes" id="UP000009131">
    <property type="component" value="Unassembled WGS sequence"/>
</dbReference>
<name>G7E626_MIXOS</name>
<keyword evidence="10" id="KW-1185">Reference proteome</keyword>
<dbReference type="Pfam" id="PF07034">
    <property type="entry name" value="ORC3_N"/>
    <property type="match status" value="1"/>
</dbReference>
<evidence type="ECO:0000259" key="7">
    <source>
        <dbReference type="Pfam" id="PF07034"/>
    </source>
</evidence>
<comment type="caution">
    <text evidence="9">The sequence shown here is derived from an EMBL/GenBank/DDBJ whole genome shotgun (WGS) entry which is preliminary data.</text>
</comment>
<dbReference type="InterPro" id="IPR020795">
    <property type="entry name" value="ORC3"/>
</dbReference>
<dbReference type="STRING" id="764103.G7E626"/>
<dbReference type="InterPro" id="IPR045667">
    <property type="entry name" value="ORC3_N"/>
</dbReference>
<evidence type="ECO:0000256" key="1">
    <source>
        <dbReference type="ARBA" id="ARBA00004123"/>
    </source>
</evidence>
<dbReference type="PANTHER" id="PTHR12748:SF0">
    <property type="entry name" value="ORIGIN RECOGNITION COMPLEX SUBUNIT 3"/>
    <property type="match status" value="1"/>
</dbReference>
<dbReference type="HOGENOM" id="CLU_394869_0_0_1"/>
<keyword evidence="4" id="KW-0238">DNA-binding</keyword>
<dbReference type="EMBL" id="BABT02000150">
    <property type="protein sequence ID" value="GAA98286.1"/>
    <property type="molecule type" value="Genomic_DNA"/>
</dbReference>
<accession>G7E626</accession>
<evidence type="ECO:0000313" key="9">
    <source>
        <dbReference type="EMBL" id="GAA98286.1"/>
    </source>
</evidence>
<dbReference type="GO" id="GO:0005664">
    <property type="term" value="C:nuclear origin of replication recognition complex"/>
    <property type="evidence" value="ECO:0007669"/>
    <property type="project" value="InterPro"/>
</dbReference>
<dbReference type="InParanoid" id="G7E626"/>
<comment type="similarity">
    <text evidence="2">Belongs to the ORC3 family.</text>
</comment>
<keyword evidence="5" id="KW-0539">Nucleus</keyword>
<dbReference type="OrthoDB" id="10265211at2759"/>
<dbReference type="GO" id="GO:0031261">
    <property type="term" value="C:DNA replication preinitiation complex"/>
    <property type="evidence" value="ECO:0007669"/>
    <property type="project" value="TreeGrafter"/>
</dbReference>
<keyword evidence="3" id="KW-0235">DNA replication</keyword>
<evidence type="ECO:0000256" key="4">
    <source>
        <dbReference type="ARBA" id="ARBA00023125"/>
    </source>
</evidence>
<evidence type="ECO:0000256" key="5">
    <source>
        <dbReference type="ARBA" id="ARBA00023242"/>
    </source>
</evidence>
<dbReference type="AlphaFoldDB" id="G7E626"/>
<feature type="region of interest" description="Disordered" evidence="6">
    <location>
        <begin position="635"/>
        <end position="665"/>
    </location>
</feature>
<evidence type="ECO:0000256" key="3">
    <source>
        <dbReference type="ARBA" id="ARBA00022705"/>
    </source>
</evidence>
<dbReference type="GO" id="GO:0005656">
    <property type="term" value="C:nuclear pre-replicative complex"/>
    <property type="evidence" value="ECO:0007669"/>
    <property type="project" value="TreeGrafter"/>
</dbReference>
<evidence type="ECO:0000256" key="6">
    <source>
        <dbReference type="SAM" id="MobiDB-lite"/>
    </source>
</evidence>
<dbReference type="OMA" id="KYAYMHH"/>
<dbReference type="CDD" id="cd20704">
    <property type="entry name" value="Orc3"/>
    <property type="match status" value="1"/>
</dbReference>
<feature type="compositionally biased region" description="Basic and acidic residues" evidence="6">
    <location>
        <begin position="640"/>
        <end position="650"/>
    </location>
</feature>
<dbReference type="GO" id="GO:0006270">
    <property type="term" value="P:DNA replication initiation"/>
    <property type="evidence" value="ECO:0007669"/>
    <property type="project" value="TreeGrafter"/>
</dbReference>
<reference evidence="9 10" key="1">
    <citation type="journal article" date="2011" name="J. Gen. Appl. Microbiol.">
        <title>Draft genome sequencing of the enigmatic basidiomycete Mixia osmundae.</title>
        <authorList>
            <person name="Nishida H."/>
            <person name="Nagatsuka Y."/>
            <person name="Sugiyama J."/>
        </authorList>
    </citation>
    <scope>NUCLEOTIDE SEQUENCE [LARGE SCALE GENOMIC DNA]</scope>
    <source>
        <strain evidence="10">CBS 9802 / IAM 14324 / JCM 22182 / KY 12970</strain>
    </source>
</reference>
<feature type="domain" description="Origin recognition complex subunit 3 winged helix C-terminal" evidence="8">
    <location>
        <begin position="603"/>
        <end position="698"/>
    </location>
</feature>
<sequence length="698" mass="79296">MDLSEDEDDFLSSDQTCFRIPHEKEQLEPVPQPFCPFPVLSAMGETDDKLARMRQQAFERAWSACNAQLDDVLRELQATTLEALFDFIRQSGRVTRSLFRPLGSKRLLPAALLSGTGSSGLSTLLQAFTQRANESDESMIIVRLTSRDFVTLRFLFRTLIKRVLASSSEEEESKQTTRKTKTLSLDDIDVLSAWYDHKYGMLNVQDRPKIVITVEDFEAVNATTLAALVHACSKRADRIPFAFIFGIATSIEIFERDSKVDLLSQLRCVSITSELGSEAFSRIIRRVFIDTPESLGLTNSMYKQLERSFEQEHLSPTMLAREIHMLHLLHFSANPLSVFVDVELLHRNDIPLEVRQRLFMLLHQLPSFHAALDASQRPLAHRTHEQEDTADPIWSKLVAAARQRASLRKQAKLAHALMDTIGNVWPQAQTSSQSRLRGHFEGANKLEAYAGQLAQMLRSARSDDCKTWLAATMEMLRADEALCQPWIETLQAHDEQLDKLNDQLRASHQSRQYMTGGVTPNKAPYDLAYRTLCSDLSDWFHETVTDAIHAEAGQTFVEIWRPGEPCKPKPARLLKQRLHPSPLEDHQLAMSHYSSILKPGSKIDQPPPDIVTMLRLLKDAGKFVNLADWHDAFQQAQADQSKHSSRGDAHSRKRQKTPNEERERELQARFVQGVTELAMLGYVQGTKRKVEHVARLVF</sequence>
<dbReference type="GO" id="GO:0003688">
    <property type="term" value="F:DNA replication origin binding"/>
    <property type="evidence" value="ECO:0007669"/>
    <property type="project" value="TreeGrafter"/>
</dbReference>
<comment type="subcellular location">
    <subcellularLocation>
        <location evidence="1">Nucleus</location>
    </subcellularLocation>
</comment>
<evidence type="ECO:0000256" key="2">
    <source>
        <dbReference type="ARBA" id="ARBA00010977"/>
    </source>
</evidence>
<evidence type="ECO:0000259" key="8">
    <source>
        <dbReference type="Pfam" id="PF18137"/>
    </source>
</evidence>
<dbReference type="FunCoup" id="G7E626">
    <property type="interactions" value="314"/>
</dbReference>
<dbReference type="Pfam" id="PF18137">
    <property type="entry name" value="WHD_ORC"/>
    <property type="match status" value="1"/>
</dbReference>
<reference evidence="9 10" key="2">
    <citation type="journal article" date="2012" name="Open Biol.">
        <title>Characteristics of nucleosomes and linker DNA regions on the genome of the basidiomycete Mixia osmundae revealed by mono- and dinucleosome mapping.</title>
        <authorList>
            <person name="Nishida H."/>
            <person name="Kondo S."/>
            <person name="Matsumoto T."/>
            <person name="Suzuki Y."/>
            <person name="Yoshikawa H."/>
            <person name="Taylor T.D."/>
            <person name="Sugiyama J."/>
        </authorList>
    </citation>
    <scope>NUCLEOTIDE SEQUENCE [LARGE SCALE GENOMIC DNA]</scope>
    <source>
        <strain evidence="10">CBS 9802 / IAM 14324 / JCM 22182 / KY 12970</strain>
    </source>
</reference>
<dbReference type="InterPro" id="IPR040855">
    <property type="entry name" value="ORC_WH_C"/>
</dbReference>
<gene>
    <name evidence="9" type="primary">Mo04969</name>
    <name evidence="9" type="ORF">E5Q_04969</name>
</gene>